<evidence type="ECO:0000256" key="8">
    <source>
        <dbReference type="ARBA" id="ARBA00022777"/>
    </source>
</evidence>
<dbReference type="PROSITE" id="PS50011">
    <property type="entry name" value="PROTEIN_KINASE_DOM"/>
    <property type="match status" value="1"/>
</dbReference>
<dbReference type="InterPro" id="IPR050647">
    <property type="entry name" value="Plant_LRR-RLKs"/>
</dbReference>
<evidence type="ECO:0000256" key="3">
    <source>
        <dbReference type="ARBA" id="ARBA00022614"/>
    </source>
</evidence>
<feature type="chain" id="PRO_5044887244" description="Protein kinase domain-containing protein" evidence="15">
    <location>
        <begin position="24"/>
        <end position="1020"/>
    </location>
</feature>
<dbReference type="Gene3D" id="1.10.510.10">
    <property type="entry name" value="Transferase(Phosphotransferase) domain 1"/>
    <property type="match status" value="1"/>
</dbReference>
<keyword evidence="18" id="KW-1185">Reference proteome</keyword>
<dbReference type="SMART" id="SM00220">
    <property type="entry name" value="S_TKc"/>
    <property type="match status" value="1"/>
</dbReference>
<keyword evidence="12" id="KW-0325">Glycoprotein</keyword>
<dbReference type="GO" id="GO:0004674">
    <property type="term" value="F:protein serine/threonine kinase activity"/>
    <property type="evidence" value="ECO:0007669"/>
    <property type="project" value="UniProtKB-KW"/>
</dbReference>
<feature type="binding site" evidence="13">
    <location>
        <position position="725"/>
    </location>
    <ligand>
        <name>ATP</name>
        <dbReference type="ChEBI" id="CHEBI:30616"/>
    </ligand>
</feature>
<organism evidence="17 18">
    <name type="scientific">Riccia fluitans</name>
    <dbReference type="NCBI Taxonomy" id="41844"/>
    <lineage>
        <taxon>Eukaryota</taxon>
        <taxon>Viridiplantae</taxon>
        <taxon>Streptophyta</taxon>
        <taxon>Embryophyta</taxon>
        <taxon>Marchantiophyta</taxon>
        <taxon>Marchantiopsida</taxon>
        <taxon>Marchantiidae</taxon>
        <taxon>Marchantiales</taxon>
        <taxon>Ricciaceae</taxon>
        <taxon>Riccia</taxon>
    </lineage>
</organism>
<keyword evidence="5 14" id="KW-0812">Transmembrane</keyword>
<feature type="domain" description="Protein kinase" evidence="16">
    <location>
        <begin position="697"/>
        <end position="976"/>
    </location>
</feature>
<evidence type="ECO:0000256" key="7">
    <source>
        <dbReference type="ARBA" id="ARBA00022741"/>
    </source>
</evidence>
<gene>
    <name evidence="17" type="ORF">R1flu_007418</name>
</gene>
<keyword evidence="11 14" id="KW-0472">Membrane</keyword>
<protein>
    <recommendedName>
        <fullName evidence="16">Protein kinase domain-containing protein</fullName>
    </recommendedName>
</protein>
<evidence type="ECO:0000256" key="4">
    <source>
        <dbReference type="ARBA" id="ARBA00022679"/>
    </source>
</evidence>
<dbReference type="PANTHER" id="PTHR48056">
    <property type="entry name" value="LRR RECEPTOR-LIKE SERINE/THREONINE-PROTEIN KINASE-RELATED"/>
    <property type="match status" value="1"/>
</dbReference>
<evidence type="ECO:0000256" key="12">
    <source>
        <dbReference type="ARBA" id="ARBA00023180"/>
    </source>
</evidence>
<dbReference type="FunFam" id="1.10.510.10:FF:000084">
    <property type="entry name" value="Wall-associated receptor kinase 2"/>
    <property type="match status" value="1"/>
</dbReference>
<dbReference type="Pfam" id="PF07714">
    <property type="entry name" value="PK_Tyr_Ser-Thr"/>
    <property type="match status" value="1"/>
</dbReference>
<dbReference type="InterPro" id="IPR001611">
    <property type="entry name" value="Leu-rich_rpt"/>
</dbReference>
<evidence type="ECO:0000313" key="18">
    <source>
        <dbReference type="Proteomes" id="UP001605036"/>
    </source>
</evidence>
<dbReference type="InterPro" id="IPR008271">
    <property type="entry name" value="Ser/Thr_kinase_AS"/>
</dbReference>
<accession>A0ABD1YZY7</accession>
<dbReference type="InterPro" id="IPR017441">
    <property type="entry name" value="Protein_kinase_ATP_BS"/>
</dbReference>
<keyword evidence="9 13" id="KW-0067">ATP-binding</keyword>
<dbReference type="SUPFAM" id="SSF56112">
    <property type="entry name" value="Protein kinase-like (PK-like)"/>
    <property type="match status" value="1"/>
</dbReference>
<keyword evidence="7 13" id="KW-0547">Nucleotide-binding</keyword>
<reference evidence="17 18" key="1">
    <citation type="submission" date="2024-09" db="EMBL/GenBank/DDBJ databases">
        <title>Chromosome-scale assembly of Riccia fluitans.</title>
        <authorList>
            <person name="Paukszto L."/>
            <person name="Sawicki J."/>
            <person name="Karawczyk K."/>
            <person name="Piernik-Szablinska J."/>
            <person name="Szczecinska M."/>
            <person name="Mazdziarz M."/>
        </authorList>
    </citation>
    <scope>NUCLEOTIDE SEQUENCE [LARGE SCALE GENOMIC DNA]</scope>
    <source>
        <strain evidence="17">Rf_01</strain>
        <tissue evidence="17">Aerial parts of the thallus</tissue>
    </source>
</reference>
<dbReference type="PROSITE" id="PS00108">
    <property type="entry name" value="PROTEIN_KINASE_ST"/>
    <property type="match status" value="1"/>
</dbReference>
<proteinExistence type="predicted"/>
<dbReference type="Proteomes" id="UP001605036">
    <property type="component" value="Unassembled WGS sequence"/>
</dbReference>
<comment type="subcellular location">
    <subcellularLocation>
        <location evidence="1">Membrane</location>
    </subcellularLocation>
</comment>
<evidence type="ECO:0000256" key="2">
    <source>
        <dbReference type="ARBA" id="ARBA00022527"/>
    </source>
</evidence>
<dbReference type="InterPro" id="IPR032675">
    <property type="entry name" value="LRR_dom_sf"/>
</dbReference>
<dbReference type="GO" id="GO:0005524">
    <property type="term" value="F:ATP binding"/>
    <property type="evidence" value="ECO:0007669"/>
    <property type="project" value="UniProtKB-UniRule"/>
</dbReference>
<evidence type="ECO:0000256" key="1">
    <source>
        <dbReference type="ARBA" id="ARBA00004370"/>
    </source>
</evidence>
<dbReference type="SMART" id="SM00369">
    <property type="entry name" value="LRR_TYP"/>
    <property type="match status" value="6"/>
</dbReference>
<keyword evidence="2" id="KW-0723">Serine/threonine-protein kinase</keyword>
<evidence type="ECO:0000256" key="14">
    <source>
        <dbReference type="SAM" id="Phobius"/>
    </source>
</evidence>
<evidence type="ECO:0000256" key="10">
    <source>
        <dbReference type="ARBA" id="ARBA00022989"/>
    </source>
</evidence>
<sequence>MWVSWPQLSLLVWVLVLFKVGGAFNASQELDALILFRKYIFMGIKWKWKEDDLGKGIGWKGDDNRNTGAAEFVPNCLWESWNENDKSPCSWFGISCTSDGSVRAIDLPGCNLELVGKSFTNGFRGLRGLENLQQFRLTGNRIVALNFTESICTLVSLQELDMSDGYLYGDLPDCLNQLANLRHLRLDGNFFGSWGTGIPRLDNLTKLQFFSISRNRLSGPIGSHLNDLVSLVDLDLSSNHFSGSIPLLTNLVNLKNLNLNNNNLTGFEDPAFPGPQNLTRLLASGNQLQGTLPVGLVQMLQLEVINMSFNQFTGEIPEGIIRQVERSFWLDLSNNQLVGKLQGDSFLSIGGDLQEEMTTVSYLNLSSNFLTGSIPDIPIVNPFGENYSTSIFLDLSHNQLTGHIPLYMWNKSLGEAFTLISLEGNQLEGDIIDLLSGLQGTTVRLANNHFTGDLARLELNRESPYVLDLSDNWLTMTKTEDNPDPMRHLWEMLLQSGTATFLVAGNKLEGISLPTAFNDTDWRFQPDRVLDVSRNHLVGPIGDEVLSSMLSVLEVLNISNNNLTGSVHLNITPDLEGVTFDVSGNNLSGRLPNISVTSSLFDARLFDGNPGLCGPPLAACQEPQIVYKGGNLSRGLLIFIILSSVLVPIVSCVLLYWRWRVYKKVHEQDAELIATLREKETTALMPLRELRRATDNFTDSAQIGEGGFGTVYKGQLDDGTVVAIKRSKQKGTEEDRQQFLNEVRILSQVNHRHLVKLLGCCMENKEALLAFEFVPNGTLQEHLKGTRGSRLSWRQRLQIGLQTADALNYLHSGANQPIIHRDVKSANILLTEKLNVKVADFGISKLSPVEKTFVSTARVQGTLGYIDPEYYERSQLTSKSDVYSFGVVLLELISAQSVIDRERPDGDTSIVTFARSLEQKETLATLVDPILRDSCDTETLESVSRMAALALRCLEPRSKERPNMKEVWVELQGLWLRLDSDFKDNPMSDRSSEDFSELLSNSFHHGNSWTTVPSVASTTR</sequence>
<dbReference type="AlphaFoldDB" id="A0ABD1YZY7"/>
<dbReference type="PANTHER" id="PTHR48056:SF81">
    <property type="entry name" value="RECEPTOR PROTEIN-TYROSINE KINASE CEPR1"/>
    <property type="match status" value="1"/>
</dbReference>
<dbReference type="FunFam" id="3.30.200.20:FF:000415">
    <property type="entry name" value="receptor-like serine/threonine-protein kinase NCRK"/>
    <property type="match status" value="1"/>
</dbReference>
<dbReference type="InterPro" id="IPR001245">
    <property type="entry name" value="Ser-Thr/Tyr_kinase_cat_dom"/>
</dbReference>
<dbReference type="InterPro" id="IPR003591">
    <property type="entry name" value="Leu-rich_rpt_typical-subtyp"/>
</dbReference>
<dbReference type="Gene3D" id="3.80.10.10">
    <property type="entry name" value="Ribonuclease Inhibitor"/>
    <property type="match status" value="3"/>
</dbReference>
<keyword evidence="6" id="KW-0677">Repeat</keyword>
<dbReference type="GO" id="GO:0016020">
    <property type="term" value="C:membrane"/>
    <property type="evidence" value="ECO:0007669"/>
    <property type="project" value="UniProtKB-SubCell"/>
</dbReference>
<keyword evidence="3" id="KW-0433">Leucine-rich repeat</keyword>
<evidence type="ECO:0000256" key="13">
    <source>
        <dbReference type="PROSITE-ProRule" id="PRU10141"/>
    </source>
</evidence>
<dbReference type="InterPro" id="IPR000719">
    <property type="entry name" value="Prot_kinase_dom"/>
</dbReference>
<evidence type="ECO:0000256" key="15">
    <source>
        <dbReference type="SAM" id="SignalP"/>
    </source>
</evidence>
<dbReference type="CDD" id="cd14066">
    <property type="entry name" value="STKc_IRAK"/>
    <property type="match status" value="1"/>
</dbReference>
<dbReference type="InterPro" id="IPR011009">
    <property type="entry name" value="Kinase-like_dom_sf"/>
</dbReference>
<evidence type="ECO:0000313" key="17">
    <source>
        <dbReference type="EMBL" id="KAL2635939.1"/>
    </source>
</evidence>
<dbReference type="EMBL" id="JBHFFA010000003">
    <property type="protein sequence ID" value="KAL2635939.1"/>
    <property type="molecule type" value="Genomic_DNA"/>
</dbReference>
<keyword evidence="4" id="KW-0808">Transferase</keyword>
<dbReference type="Pfam" id="PF00560">
    <property type="entry name" value="LRR_1"/>
    <property type="match status" value="2"/>
</dbReference>
<keyword evidence="15" id="KW-0732">Signal</keyword>
<comment type="caution">
    <text evidence="17">The sequence shown here is derived from an EMBL/GenBank/DDBJ whole genome shotgun (WGS) entry which is preliminary data.</text>
</comment>
<feature type="signal peptide" evidence="15">
    <location>
        <begin position="1"/>
        <end position="23"/>
    </location>
</feature>
<evidence type="ECO:0000256" key="6">
    <source>
        <dbReference type="ARBA" id="ARBA00022737"/>
    </source>
</evidence>
<feature type="transmembrane region" description="Helical" evidence="14">
    <location>
        <begin position="636"/>
        <end position="657"/>
    </location>
</feature>
<evidence type="ECO:0000256" key="5">
    <source>
        <dbReference type="ARBA" id="ARBA00022692"/>
    </source>
</evidence>
<keyword evidence="10 14" id="KW-1133">Transmembrane helix</keyword>
<dbReference type="PROSITE" id="PS51450">
    <property type="entry name" value="LRR"/>
    <property type="match status" value="2"/>
</dbReference>
<evidence type="ECO:0000259" key="16">
    <source>
        <dbReference type="PROSITE" id="PS50011"/>
    </source>
</evidence>
<evidence type="ECO:0000256" key="9">
    <source>
        <dbReference type="ARBA" id="ARBA00022840"/>
    </source>
</evidence>
<dbReference type="Gene3D" id="3.30.200.20">
    <property type="entry name" value="Phosphorylase Kinase, domain 1"/>
    <property type="match status" value="1"/>
</dbReference>
<keyword evidence="8" id="KW-0418">Kinase</keyword>
<evidence type="ECO:0000256" key="11">
    <source>
        <dbReference type="ARBA" id="ARBA00023136"/>
    </source>
</evidence>
<dbReference type="SUPFAM" id="SSF52058">
    <property type="entry name" value="L domain-like"/>
    <property type="match status" value="2"/>
</dbReference>
<dbReference type="PROSITE" id="PS00107">
    <property type="entry name" value="PROTEIN_KINASE_ATP"/>
    <property type="match status" value="1"/>
</dbReference>
<name>A0ABD1YZY7_9MARC</name>